<sequence length="419" mass="47812">KMNPFLGLGLLLAGLLTVEGLLKSNFSPENHEAVSQGQVEKGKGTAQELAKRNADFGLKLFKKLSFSSPDNNILFSPWSISMAFSMLSLGAQDSTLAEIKEGFNFRNIPEKDLHEAFHYLIHRLNQRNQDQRLGLGNALFIDQKVKPQQKFLTEVRNMYKADTIPTNFRNSENAQKQINNYVSQKTQGKINNLVKNIDPGTVMLLINYIFFRARWQHEFDPKETKEEDFILDRNKTVKVPMMFHVGMYKVGHDDQLSCTILEMPYQSNFTAIFVLPEEGRMKQVEQALGPDTFARWKKLLVRRWLEVFIPKFSFSASYDLETILPKMSIQDAFDKNADFSGITKTGSLQVYKVAHKAVLDISEEGIQATEANDTKLIVQSKDGPLYPTISFNRPFILLAVIKATKTLVFIRKVENPTQF</sequence>
<dbReference type="SMART" id="SM00093">
    <property type="entry name" value="SERPIN"/>
    <property type="match status" value="1"/>
</dbReference>
<evidence type="ECO:0000256" key="5">
    <source>
        <dbReference type="ARBA" id="ARBA00023180"/>
    </source>
</evidence>
<dbReference type="PRINTS" id="PR00780">
    <property type="entry name" value="LEUSERPINII"/>
</dbReference>
<dbReference type="AlphaFoldDB" id="L8IIA1"/>
<dbReference type="Gene3D" id="2.30.39.10">
    <property type="entry name" value="Alpha-1-antitrypsin, domain 1"/>
    <property type="match status" value="1"/>
</dbReference>
<protein>
    <submittedName>
        <fullName evidence="9">Serpin A12</fullName>
    </submittedName>
</protein>
<dbReference type="FunFam" id="2.30.39.10:FF:000002">
    <property type="entry name" value="Serpin family D member 1"/>
    <property type="match status" value="1"/>
</dbReference>
<dbReference type="Gene3D" id="3.30.497.10">
    <property type="entry name" value="Antithrombin, subunit I, domain 2"/>
    <property type="match status" value="1"/>
</dbReference>
<dbReference type="SUPFAM" id="SSF56574">
    <property type="entry name" value="Serpins"/>
    <property type="match status" value="1"/>
</dbReference>
<evidence type="ECO:0000256" key="1">
    <source>
        <dbReference type="ARBA" id="ARBA00004613"/>
    </source>
</evidence>
<evidence type="ECO:0000256" key="3">
    <source>
        <dbReference type="ARBA" id="ARBA00022525"/>
    </source>
</evidence>
<dbReference type="Proteomes" id="UP000011080">
    <property type="component" value="Unassembled WGS sequence"/>
</dbReference>
<dbReference type="InterPro" id="IPR036186">
    <property type="entry name" value="Serpin_sf"/>
</dbReference>
<keyword evidence="4 7" id="KW-0732">Signal</keyword>
<dbReference type="InterPro" id="IPR042185">
    <property type="entry name" value="Serpin_sf_2"/>
</dbReference>
<dbReference type="GO" id="GO:0005615">
    <property type="term" value="C:extracellular space"/>
    <property type="evidence" value="ECO:0007669"/>
    <property type="project" value="InterPro"/>
</dbReference>
<organism evidence="9 10">
    <name type="scientific">Bos mutus</name>
    <name type="common">wild yak</name>
    <dbReference type="NCBI Taxonomy" id="72004"/>
    <lineage>
        <taxon>Eukaryota</taxon>
        <taxon>Metazoa</taxon>
        <taxon>Chordata</taxon>
        <taxon>Craniata</taxon>
        <taxon>Vertebrata</taxon>
        <taxon>Euteleostomi</taxon>
        <taxon>Mammalia</taxon>
        <taxon>Eutheria</taxon>
        <taxon>Laurasiatheria</taxon>
        <taxon>Artiodactyla</taxon>
        <taxon>Ruminantia</taxon>
        <taxon>Pecora</taxon>
        <taxon>Bovidae</taxon>
        <taxon>Bovinae</taxon>
        <taxon>Bos</taxon>
    </lineage>
</organism>
<accession>L8IIA1</accession>
<dbReference type="InterPro" id="IPR023795">
    <property type="entry name" value="Serpin_CS"/>
</dbReference>
<keyword evidence="5" id="KW-0325">Glycoprotein</keyword>
<evidence type="ECO:0000313" key="10">
    <source>
        <dbReference type="Proteomes" id="UP000011080"/>
    </source>
</evidence>
<feature type="signal peptide" evidence="7">
    <location>
        <begin position="1"/>
        <end position="20"/>
    </location>
</feature>
<dbReference type="Pfam" id="PF00079">
    <property type="entry name" value="Serpin"/>
    <property type="match status" value="1"/>
</dbReference>
<name>L8IIA1_9CETA</name>
<evidence type="ECO:0000256" key="7">
    <source>
        <dbReference type="SAM" id="SignalP"/>
    </source>
</evidence>
<gene>
    <name evidence="9" type="ORF">M91_13737</name>
</gene>
<dbReference type="FunFam" id="3.30.497.10:FF:000001">
    <property type="entry name" value="Serine protease inhibitor"/>
    <property type="match status" value="1"/>
</dbReference>
<evidence type="ECO:0000313" key="9">
    <source>
        <dbReference type="EMBL" id="ELR56061.1"/>
    </source>
</evidence>
<dbReference type="MEROPS" id="I04.091"/>
<dbReference type="InterPro" id="IPR000215">
    <property type="entry name" value="Serpin_fam"/>
</dbReference>
<feature type="domain" description="Serpin" evidence="8">
    <location>
        <begin position="58"/>
        <end position="416"/>
    </location>
</feature>
<dbReference type="PANTHER" id="PTHR11461">
    <property type="entry name" value="SERINE PROTEASE INHIBITOR, SERPIN"/>
    <property type="match status" value="1"/>
</dbReference>
<evidence type="ECO:0000259" key="8">
    <source>
        <dbReference type="SMART" id="SM00093"/>
    </source>
</evidence>
<comment type="similarity">
    <text evidence="2 6">Belongs to the serpin family.</text>
</comment>
<feature type="non-terminal residue" evidence="9">
    <location>
        <position position="419"/>
    </location>
</feature>
<dbReference type="GO" id="GO:0004867">
    <property type="term" value="F:serine-type endopeptidase inhibitor activity"/>
    <property type="evidence" value="ECO:0007669"/>
    <property type="project" value="InterPro"/>
</dbReference>
<evidence type="ECO:0000256" key="6">
    <source>
        <dbReference type="RuleBase" id="RU000411"/>
    </source>
</evidence>
<dbReference type="InterPro" id="IPR042178">
    <property type="entry name" value="Serpin_sf_1"/>
</dbReference>
<evidence type="ECO:0000256" key="4">
    <source>
        <dbReference type="ARBA" id="ARBA00022729"/>
    </source>
</evidence>
<proteinExistence type="inferred from homology"/>
<feature type="chain" id="PRO_5003992660" evidence="7">
    <location>
        <begin position="21"/>
        <end position="419"/>
    </location>
</feature>
<comment type="subcellular location">
    <subcellularLocation>
        <location evidence="1">Secreted</location>
    </subcellularLocation>
</comment>
<dbReference type="EMBL" id="JH881168">
    <property type="protein sequence ID" value="ELR56061.1"/>
    <property type="molecule type" value="Genomic_DNA"/>
</dbReference>
<dbReference type="PANTHER" id="PTHR11461:SF157">
    <property type="entry name" value="SERPIN A12"/>
    <property type="match status" value="1"/>
</dbReference>
<dbReference type="InterPro" id="IPR023796">
    <property type="entry name" value="Serpin_dom"/>
</dbReference>
<dbReference type="STRING" id="72004.ENSBMUP00000022422"/>
<dbReference type="PROSITE" id="PS00284">
    <property type="entry name" value="SERPIN"/>
    <property type="match status" value="1"/>
</dbReference>
<evidence type="ECO:0000256" key="2">
    <source>
        <dbReference type="ARBA" id="ARBA00009500"/>
    </source>
</evidence>
<keyword evidence="3" id="KW-0964">Secreted</keyword>
<reference evidence="9 10" key="1">
    <citation type="journal article" date="2012" name="Nat. Genet.">
        <title>The yak genome and adaptation to life at high altitude.</title>
        <authorList>
            <person name="Qiu Q."/>
            <person name="Zhang G."/>
            <person name="Ma T."/>
            <person name="Qian W."/>
            <person name="Wang J."/>
            <person name="Ye Z."/>
            <person name="Cao C."/>
            <person name="Hu Q."/>
            <person name="Kim J."/>
            <person name="Larkin D.M."/>
            <person name="Auvil L."/>
            <person name="Capitanu B."/>
            <person name="Ma J."/>
            <person name="Lewin H.A."/>
            <person name="Qian X."/>
            <person name="Lang Y."/>
            <person name="Zhou R."/>
            <person name="Wang L."/>
            <person name="Wang K."/>
            <person name="Xia J."/>
            <person name="Liao S."/>
            <person name="Pan S."/>
            <person name="Lu X."/>
            <person name="Hou H."/>
            <person name="Wang Y."/>
            <person name="Zang X."/>
            <person name="Yin Y."/>
            <person name="Ma H."/>
            <person name="Zhang J."/>
            <person name="Wang Z."/>
            <person name="Zhang Y."/>
            <person name="Zhang D."/>
            <person name="Yonezawa T."/>
            <person name="Hasegawa M."/>
            <person name="Zhong Y."/>
            <person name="Liu W."/>
            <person name="Zhang Y."/>
            <person name="Huang Z."/>
            <person name="Zhang S."/>
            <person name="Long R."/>
            <person name="Yang H."/>
            <person name="Wang J."/>
            <person name="Lenstra J.A."/>
            <person name="Cooper D.N."/>
            <person name="Wu Y."/>
            <person name="Wang J."/>
            <person name="Shi P."/>
            <person name="Wang J."/>
            <person name="Liu J."/>
        </authorList>
    </citation>
    <scope>NUCLEOTIDE SEQUENCE [LARGE SCALE GENOMIC DNA]</scope>
    <source>
        <strain evidence="10">yakQH1</strain>
    </source>
</reference>